<organism evidence="1 2">
    <name type="scientific">Pelagomonas calceolata</name>
    <dbReference type="NCBI Taxonomy" id="35677"/>
    <lineage>
        <taxon>Eukaryota</taxon>
        <taxon>Sar</taxon>
        <taxon>Stramenopiles</taxon>
        <taxon>Ochrophyta</taxon>
        <taxon>Pelagophyceae</taxon>
        <taxon>Pelagomonadales</taxon>
        <taxon>Pelagomonadaceae</taxon>
        <taxon>Pelagomonas</taxon>
    </lineage>
</organism>
<accession>A0A8J2SZ33</accession>
<evidence type="ECO:0000313" key="2">
    <source>
        <dbReference type="Proteomes" id="UP000789595"/>
    </source>
</evidence>
<dbReference type="PROSITE" id="PS51257">
    <property type="entry name" value="PROKAR_LIPOPROTEIN"/>
    <property type="match status" value="1"/>
</dbReference>
<dbReference type="InterPro" id="IPR036770">
    <property type="entry name" value="Ankyrin_rpt-contain_sf"/>
</dbReference>
<reference evidence="1" key="1">
    <citation type="submission" date="2021-11" db="EMBL/GenBank/DDBJ databases">
        <authorList>
            <consortium name="Genoscope - CEA"/>
            <person name="William W."/>
        </authorList>
    </citation>
    <scope>NUCLEOTIDE SEQUENCE</scope>
</reference>
<dbReference type="Proteomes" id="UP000789595">
    <property type="component" value="Unassembled WGS sequence"/>
</dbReference>
<dbReference type="AlphaFoldDB" id="A0A8J2SZ33"/>
<protein>
    <submittedName>
        <fullName evidence="1">Uncharacterized protein</fullName>
    </submittedName>
</protein>
<sequence>MDLLRIPPPLGPPLAVACYHNRVDEVKRLLASGADPLEESKNSVTAAQYRPLFLCIHYGYAACVKVLLTVRPELVDSGATLAMEANKIPPLLYLLQQMGNERDYIRHPLEWPGSDPLGCVRLLLDAGASLQPVVQGGWGCTYTHLIGQYALWSREKWRKALVRMIGGAARLRYSTKTHRDFPRPARYAAAELLRLGYQIESGVLTPVWAEHVLPFLVTRTSRGAVPSPPPALLFIDALSESELKKMVACGDAAKLELRRRGIGKYPPLV</sequence>
<keyword evidence="2" id="KW-1185">Reference proteome</keyword>
<proteinExistence type="predicted"/>
<dbReference type="Gene3D" id="1.25.40.20">
    <property type="entry name" value="Ankyrin repeat-containing domain"/>
    <property type="match status" value="1"/>
</dbReference>
<comment type="caution">
    <text evidence="1">The sequence shown here is derived from an EMBL/GenBank/DDBJ whole genome shotgun (WGS) entry which is preliminary data.</text>
</comment>
<dbReference type="SUPFAM" id="SSF48403">
    <property type="entry name" value="Ankyrin repeat"/>
    <property type="match status" value="1"/>
</dbReference>
<gene>
    <name evidence="1" type="ORF">PECAL_6P03720</name>
</gene>
<evidence type="ECO:0000313" key="1">
    <source>
        <dbReference type="EMBL" id="CAH0378774.1"/>
    </source>
</evidence>
<dbReference type="EMBL" id="CAKKNE010000006">
    <property type="protein sequence ID" value="CAH0378774.1"/>
    <property type="molecule type" value="Genomic_DNA"/>
</dbReference>
<name>A0A8J2SZ33_9STRA</name>